<feature type="compositionally biased region" description="Basic and acidic residues" evidence="1">
    <location>
        <begin position="27"/>
        <end position="40"/>
    </location>
</feature>
<name>A0A6J4QI95_9ACTN</name>
<dbReference type="AlphaFoldDB" id="A0A6J4QI95"/>
<dbReference type="GO" id="GO:0016740">
    <property type="term" value="F:transferase activity"/>
    <property type="evidence" value="ECO:0007669"/>
    <property type="project" value="UniProtKB-KW"/>
</dbReference>
<sequence>AVQSSQSGRRGSHSPHLQRGHRRAHRDVRDPSARGRGDRRLVRRYIPRCSGGARRGGDLLRQHHGLQFPRVLLRRGRVLRIHRQRGPEPGSWHPGDEGPHGSSGGGRLLETPRACLRGERAKQEAPPFFRLPRGGGPRETCQARRGMARRRDRRAASPGQPV</sequence>
<feature type="region of interest" description="Disordered" evidence="1">
    <location>
        <begin position="1"/>
        <end position="59"/>
    </location>
</feature>
<dbReference type="EMBL" id="CADCVA010000358">
    <property type="protein sequence ID" value="CAA9441445.1"/>
    <property type="molecule type" value="Genomic_DNA"/>
</dbReference>
<feature type="non-terminal residue" evidence="2">
    <location>
        <position position="1"/>
    </location>
</feature>
<organism evidence="2">
    <name type="scientific">uncultured Rubrobacteraceae bacterium</name>
    <dbReference type="NCBI Taxonomy" id="349277"/>
    <lineage>
        <taxon>Bacteria</taxon>
        <taxon>Bacillati</taxon>
        <taxon>Actinomycetota</taxon>
        <taxon>Rubrobacteria</taxon>
        <taxon>Rubrobacterales</taxon>
        <taxon>Rubrobacteraceae</taxon>
        <taxon>environmental samples</taxon>
    </lineage>
</organism>
<evidence type="ECO:0000256" key="1">
    <source>
        <dbReference type="SAM" id="MobiDB-lite"/>
    </source>
</evidence>
<reference evidence="2" key="1">
    <citation type="submission" date="2020-02" db="EMBL/GenBank/DDBJ databases">
        <authorList>
            <person name="Meier V. D."/>
        </authorList>
    </citation>
    <scope>NUCLEOTIDE SEQUENCE</scope>
    <source>
        <strain evidence="2">AVDCRST_MAG82</strain>
    </source>
</reference>
<feature type="region of interest" description="Disordered" evidence="1">
    <location>
        <begin position="82"/>
        <end position="162"/>
    </location>
</feature>
<keyword evidence="2" id="KW-0808">Transferase</keyword>
<evidence type="ECO:0000313" key="2">
    <source>
        <dbReference type="EMBL" id="CAA9441445.1"/>
    </source>
</evidence>
<accession>A0A6J4QI95</accession>
<feature type="compositionally biased region" description="Basic residues" evidence="1">
    <location>
        <begin position="10"/>
        <end position="26"/>
    </location>
</feature>
<proteinExistence type="predicted"/>
<gene>
    <name evidence="2" type="ORF">AVDCRST_MAG82-2940</name>
</gene>
<feature type="non-terminal residue" evidence="2">
    <location>
        <position position="162"/>
    </location>
</feature>
<protein>
    <submittedName>
        <fullName evidence="2">Acetyltransferase, GNAT family</fullName>
    </submittedName>
</protein>